<reference evidence="3" key="1">
    <citation type="submission" date="2020-04" db="EMBL/GenBank/DDBJ databases">
        <title>Tenacibaculum mesophilum bac2.</title>
        <authorList>
            <person name="Li M."/>
        </authorList>
    </citation>
    <scope>NUCLEOTIDE SEQUENCE</scope>
    <source>
        <strain evidence="3">Bac2</strain>
    </source>
</reference>
<dbReference type="InterPro" id="IPR013783">
    <property type="entry name" value="Ig-like_fold"/>
</dbReference>
<keyword evidence="1" id="KW-0732">Signal</keyword>
<evidence type="ECO:0000313" key="3">
    <source>
        <dbReference type="EMBL" id="UTD16675.1"/>
    </source>
</evidence>
<dbReference type="NCBIfam" id="TIGR04131">
    <property type="entry name" value="Bac_Flav_CTERM"/>
    <property type="match status" value="1"/>
</dbReference>
<dbReference type="SMART" id="SM00089">
    <property type="entry name" value="PKD"/>
    <property type="match status" value="1"/>
</dbReference>
<dbReference type="PROSITE" id="PS50093">
    <property type="entry name" value="PKD"/>
    <property type="match status" value="1"/>
</dbReference>
<sequence length="908" mass="102181">MTKLIFVCLFIFSISCFSQRETDNWFFGDKAGIVFNNGNLSISNKGQIVTETGSSSISSNQGNLLFYTNGATIWNRNHKIMENGEGLIGESEASQPSIIIPKPNSNSIYYVFTTRKTKTENPSLFPGIYFSEVEISNKYPLGKVTQKNVRLENSTAQRITAVHHKNGKDIWVITYGSNSYNGPDEIFFAFRVTDKGVNFRPVKTKLNEIKSSLSKGEIKASPDGSKVALSTGSNLYIYNFDNETGVFSRFKLLNLRLNFTDGYTCNGLTFSSNSKILYYSSFYYERGNNDSYNIMQLDLDNTDQFFFGESIFTTTPDRASASAQLASDGKIYIAQINSERLFDYGGQPIGFDLTPFNTLGVINDPNKLGVACNYEHDAVNLEDGLSYFGLPNFIQSYFRNRITTENQCVFDTFTFSLDSYAPIKSVVWDFGDGNKSNDITPKHTYTSAGEYNVTAVININNQDIPLYKKITIYPLPNLSPNQEIIQCDDNNDGISLFNLNNIANKISTDNTLTYKFYKNLSDAENNVNEILDPENFYNESNPQTIYTKATSIYGCSDIENFSIRTLFKPTLTIPSITVCENSNNKGIFNLESKKAEIINTFGLNTLDKISFFSSLEDAQRTITPLPPEFLSPSSTIWVKIENEKGCFGISPIDLIVNSPQINLKDSYTICISPSDHPPITLTADSSNNRFEWKDENNNTISTSNSFPLTREGEFSLTVYKTINGIECSNSKNFTVKYPPPPNVLNIEVNIQSETDNSVYISIDGDSSYEFSLDDANYVGNGTSHSFNNVQPGIATIYIRDINKCESPTKTSASIIGYPKFLTPNDDGFNDYWKVYGANTNFFKEINIKIFNRFGKILYVINDKNIELGWDGTYNNIKLPSNDYWFHAKLTDINDNKIDKKGHFTLKRN</sequence>
<gene>
    <name evidence="3" type="ORF">HER15_14805</name>
</gene>
<dbReference type="PROSITE" id="PS51257">
    <property type="entry name" value="PROKAR_LIPOPROTEIN"/>
    <property type="match status" value="1"/>
</dbReference>
<feature type="signal peptide" evidence="1">
    <location>
        <begin position="1"/>
        <end position="18"/>
    </location>
</feature>
<name>A0AAE9MS41_9FLAO</name>
<dbReference type="Pfam" id="PF13585">
    <property type="entry name" value="CHU_C"/>
    <property type="match status" value="1"/>
</dbReference>
<dbReference type="SUPFAM" id="SSF49299">
    <property type="entry name" value="PKD domain"/>
    <property type="match status" value="1"/>
</dbReference>
<dbReference type="RefSeq" id="WP_253679879.1">
    <property type="nucleotide sequence ID" value="NZ_CP050861.1"/>
</dbReference>
<dbReference type="Gene3D" id="2.60.40.10">
    <property type="entry name" value="Immunoglobulins"/>
    <property type="match status" value="1"/>
</dbReference>
<organism evidence="3 4">
    <name type="scientific">Tenacibaculum mesophilum</name>
    <dbReference type="NCBI Taxonomy" id="104268"/>
    <lineage>
        <taxon>Bacteria</taxon>
        <taxon>Pseudomonadati</taxon>
        <taxon>Bacteroidota</taxon>
        <taxon>Flavobacteriia</taxon>
        <taxon>Flavobacteriales</taxon>
        <taxon>Flavobacteriaceae</taxon>
        <taxon>Tenacibaculum</taxon>
    </lineage>
</organism>
<dbReference type="SUPFAM" id="SSF63825">
    <property type="entry name" value="YWTD domain"/>
    <property type="match status" value="1"/>
</dbReference>
<feature type="chain" id="PRO_5042171276" evidence="1">
    <location>
        <begin position="19"/>
        <end position="908"/>
    </location>
</feature>
<evidence type="ECO:0000256" key="1">
    <source>
        <dbReference type="SAM" id="SignalP"/>
    </source>
</evidence>
<proteinExistence type="predicted"/>
<dbReference type="InterPro" id="IPR035986">
    <property type="entry name" value="PKD_dom_sf"/>
</dbReference>
<dbReference type="CDD" id="cd00146">
    <property type="entry name" value="PKD"/>
    <property type="match status" value="1"/>
</dbReference>
<dbReference type="AlphaFoldDB" id="A0AAE9MS41"/>
<dbReference type="InterPro" id="IPR026341">
    <property type="entry name" value="T9SS_type_B"/>
</dbReference>
<feature type="domain" description="PKD" evidence="2">
    <location>
        <begin position="422"/>
        <end position="458"/>
    </location>
</feature>
<protein>
    <submittedName>
        <fullName evidence="3">T9SS type B sorting domain-containing protein</fullName>
    </submittedName>
</protein>
<evidence type="ECO:0000313" key="4">
    <source>
        <dbReference type="Proteomes" id="UP001056837"/>
    </source>
</evidence>
<evidence type="ECO:0000259" key="2">
    <source>
        <dbReference type="PROSITE" id="PS50093"/>
    </source>
</evidence>
<dbReference type="InterPro" id="IPR022409">
    <property type="entry name" value="PKD/Chitinase_dom"/>
</dbReference>
<dbReference type="Pfam" id="PF18911">
    <property type="entry name" value="PKD_4"/>
    <property type="match status" value="1"/>
</dbReference>
<dbReference type="EMBL" id="CP050861">
    <property type="protein sequence ID" value="UTD16675.1"/>
    <property type="molecule type" value="Genomic_DNA"/>
</dbReference>
<dbReference type="InterPro" id="IPR000601">
    <property type="entry name" value="PKD_dom"/>
</dbReference>
<accession>A0AAE9MS41</accession>
<dbReference type="Proteomes" id="UP001056837">
    <property type="component" value="Chromosome"/>
</dbReference>